<reference evidence="1 2" key="1">
    <citation type="journal article" date="2024" name="BMC Genomics">
        <title>De novo assembly and annotation of Popillia japonica's genome with initial clues to its potential as an invasive pest.</title>
        <authorList>
            <person name="Cucini C."/>
            <person name="Boschi S."/>
            <person name="Funari R."/>
            <person name="Cardaioli E."/>
            <person name="Iannotti N."/>
            <person name="Marturano G."/>
            <person name="Paoli F."/>
            <person name="Bruttini M."/>
            <person name="Carapelli A."/>
            <person name="Frati F."/>
            <person name="Nardi F."/>
        </authorList>
    </citation>
    <scope>NUCLEOTIDE SEQUENCE [LARGE SCALE GENOMIC DNA]</scope>
    <source>
        <strain evidence="1">DMR45628</strain>
    </source>
</reference>
<accession>A0AAW1MCE5</accession>
<comment type="caution">
    <text evidence="1">The sequence shown here is derived from an EMBL/GenBank/DDBJ whole genome shotgun (WGS) entry which is preliminary data.</text>
</comment>
<evidence type="ECO:0000313" key="2">
    <source>
        <dbReference type="Proteomes" id="UP001458880"/>
    </source>
</evidence>
<keyword evidence="2" id="KW-1185">Reference proteome</keyword>
<dbReference type="EMBL" id="JASPKY010000061">
    <property type="protein sequence ID" value="KAK9744169.1"/>
    <property type="molecule type" value="Genomic_DNA"/>
</dbReference>
<dbReference type="Proteomes" id="UP001458880">
    <property type="component" value="Unassembled WGS sequence"/>
</dbReference>
<protein>
    <recommendedName>
        <fullName evidence="3">Transposase</fullName>
    </recommendedName>
</protein>
<gene>
    <name evidence="1" type="ORF">QE152_g8035</name>
</gene>
<evidence type="ECO:0008006" key="3">
    <source>
        <dbReference type="Google" id="ProtNLM"/>
    </source>
</evidence>
<dbReference type="AlphaFoldDB" id="A0AAW1MCE5"/>
<evidence type="ECO:0000313" key="1">
    <source>
        <dbReference type="EMBL" id="KAK9744169.1"/>
    </source>
</evidence>
<name>A0AAW1MCE5_POPJA</name>
<organism evidence="1 2">
    <name type="scientific">Popillia japonica</name>
    <name type="common">Japanese beetle</name>
    <dbReference type="NCBI Taxonomy" id="7064"/>
    <lineage>
        <taxon>Eukaryota</taxon>
        <taxon>Metazoa</taxon>
        <taxon>Ecdysozoa</taxon>
        <taxon>Arthropoda</taxon>
        <taxon>Hexapoda</taxon>
        <taxon>Insecta</taxon>
        <taxon>Pterygota</taxon>
        <taxon>Neoptera</taxon>
        <taxon>Endopterygota</taxon>
        <taxon>Coleoptera</taxon>
        <taxon>Polyphaga</taxon>
        <taxon>Scarabaeiformia</taxon>
        <taxon>Scarabaeidae</taxon>
        <taxon>Rutelinae</taxon>
        <taxon>Popillia</taxon>
    </lineage>
</organism>
<sequence length="138" mass="16279">MERFWKKKTERARKTSIEIKSALDENKHGMSIREVANLRRFSKSSLQRYWATRKKFNTVGDFQSDRNFAHKQVFNKEQEMLLENYFIKSSEIFYGLTKQQASEESYLSVILFLRPGIKRKSLEGNGLIVLCQGIKNSF</sequence>
<proteinExistence type="predicted"/>